<dbReference type="CDD" id="cd01647">
    <property type="entry name" value="RT_LTR"/>
    <property type="match status" value="1"/>
</dbReference>
<evidence type="ECO:0000259" key="1">
    <source>
        <dbReference type="PROSITE" id="PS50878"/>
    </source>
</evidence>
<dbReference type="InterPro" id="IPR000477">
    <property type="entry name" value="RT_dom"/>
</dbReference>
<sequence>MDLTMMSLVAQNIVVRSQEPSGFVSRMFLVKKGDSTFRPVFNLKNLNKFLSPKKFRLISHFRIPSFLQRGDYLATIDLSQAYCHVPIAPRHRRYLTFVYNGVPFNWTCLPFGLATAPQVFAQLTNWVASVLREKGIRTIVYLDDFLFAHQDPSCLQEHLKIALHLLRSLGWIINEKKSQLLPSQCVDFLGISWDTGKGLISLPMKKVLLISDLLSRWLQRATWSLSSAQVLIGTLGFAAFSIPLGRLNLRPLQMASRKLPRSSPRKTFLIPVVVMNALRWWKSNLLNSVPLHSPELRAFLSTDASNLGWGAELSGKFCQGVWTEEQKCWHINRKELHAVRAAIWVNRHRLQNHTITLQSDNKTVVSYIRKQGGLKSHSLMQETKNLFLLTSVLNIHILPFYIPGKLNGLADSLSRQSVLPEWHLKPSITQVVFRRWGVPVIDLFASKRSRVVSDYVSRDPLDLQAVFTDAFSRTWSFRLAWVFPPPPLVPQVLHHLNSATGQYLVVVPRWTKVFWRADLKSRAVAPPLVVKDLLFHLVDLSSGLPPSQAEDLILEIWNIRGGPPRSQVGQKRKRGCC</sequence>
<dbReference type="EMBL" id="HBUF01146167">
    <property type="protein sequence ID" value="CAG6647259.1"/>
    <property type="molecule type" value="Transcribed_RNA"/>
</dbReference>
<proteinExistence type="predicted"/>
<dbReference type="AlphaFoldDB" id="A0A8D8RAW4"/>
<dbReference type="CDD" id="cd09275">
    <property type="entry name" value="RNase_HI_RT_DIRS1"/>
    <property type="match status" value="1"/>
</dbReference>
<protein>
    <submittedName>
        <fullName evidence="2">Polyprotein P3</fullName>
    </submittedName>
</protein>
<dbReference type="Pfam" id="PF00078">
    <property type="entry name" value="RVT_1"/>
    <property type="match status" value="1"/>
</dbReference>
<dbReference type="InterPro" id="IPR052055">
    <property type="entry name" value="Hepadnavirus_pol/RT"/>
</dbReference>
<reference evidence="2" key="1">
    <citation type="submission" date="2021-05" db="EMBL/GenBank/DDBJ databases">
        <authorList>
            <person name="Alioto T."/>
            <person name="Alioto T."/>
            <person name="Gomez Garrido J."/>
        </authorList>
    </citation>
    <scope>NUCLEOTIDE SEQUENCE</scope>
</reference>
<feature type="domain" description="Reverse transcriptase" evidence="1">
    <location>
        <begin position="11"/>
        <end position="193"/>
    </location>
</feature>
<name>A0A8D8RAW4_9HEMI</name>
<dbReference type="EMBL" id="HBUF01146168">
    <property type="protein sequence ID" value="CAG6647263.1"/>
    <property type="molecule type" value="Transcribed_RNA"/>
</dbReference>
<evidence type="ECO:0000313" key="2">
    <source>
        <dbReference type="EMBL" id="CAG6647271.1"/>
    </source>
</evidence>
<dbReference type="EMBL" id="HBUF01146169">
    <property type="protein sequence ID" value="CAG6647267.1"/>
    <property type="molecule type" value="Transcribed_RNA"/>
</dbReference>
<organism evidence="2">
    <name type="scientific">Cacopsylla melanoneura</name>
    <dbReference type="NCBI Taxonomy" id="428564"/>
    <lineage>
        <taxon>Eukaryota</taxon>
        <taxon>Metazoa</taxon>
        <taxon>Ecdysozoa</taxon>
        <taxon>Arthropoda</taxon>
        <taxon>Hexapoda</taxon>
        <taxon>Insecta</taxon>
        <taxon>Pterygota</taxon>
        <taxon>Neoptera</taxon>
        <taxon>Paraneoptera</taxon>
        <taxon>Hemiptera</taxon>
        <taxon>Sternorrhyncha</taxon>
        <taxon>Psylloidea</taxon>
        <taxon>Psyllidae</taxon>
        <taxon>Psyllinae</taxon>
        <taxon>Cacopsylla</taxon>
    </lineage>
</organism>
<dbReference type="GO" id="GO:0071897">
    <property type="term" value="P:DNA biosynthetic process"/>
    <property type="evidence" value="ECO:0007669"/>
    <property type="project" value="UniProtKB-ARBA"/>
</dbReference>
<dbReference type="Gene3D" id="3.10.10.10">
    <property type="entry name" value="HIV Type 1 Reverse Transcriptase, subunit A, domain 1"/>
    <property type="match status" value="1"/>
</dbReference>
<dbReference type="PROSITE" id="PS50878">
    <property type="entry name" value="RT_POL"/>
    <property type="match status" value="1"/>
</dbReference>
<dbReference type="SUPFAM" id="SSF56672">
    <property type="entry name" value="DNA/RNA polymerases"/>
    <property type="match status" value="1"/>
</dbReference>
<dbReference type="PANTHER" id="PTHR33050:SF7">
    <property type="entry name" value="RIBONUCLEASE H"/>
    <property type="match status" value="1"/>
</dbReference>
<accession>A0A8D8RAW4</accession>
<dbReference type="InterPro" id="IPR043128">
    <property type="entry name" value="Rev_trsase/Diguanyl_cyclase"/>
</dbReference>
<dbReference type="EMBL" id="HBUF01146170">
    <property type="protein sequence ID" value="CAG6647271.1"/>
    <property type="molecule type" value="Transcribed_RNA"/>
</dbReference>
<dbReference type="Gene3D" id="3.30.70.270">
    <property type="match status" value="1"/>
</dbReference>
<dbReference type="InterPro" id="IPR043502">
    <property type="entry name" value="DNA/RNA_pol_sf"/>
</dbReference>
<dbReference type="PANTHER" id="PTHR33050">
    <property type="entry name" value="REVERSE TRANSCRIPTASE DOMAIN-CONTAINING PROTEIN"/>
    <property type="match status" value="1"/>
</dbReference>